<dbReference type="InterPro" id="IPR009413">
    <property type="entry name" value="Aegerolysin-typ"/>
</dbReference>
<dbReference type="PIRSF" id="PIRSF007951">
    <property type="entry name" value="Hemolysin, aegerolysin type"/>
    <property type="match status" value="1"/>
</dbReference>
<comment type="similarity">
    <text evidence="1">Belongs to the aegerolysin family.</text>
</comment>
<name>A0AA40A6N1_9PEZI</name>
<dbReference type="Proteomes" id="UP001172101">
    <property type="component" value="Unassembled WGS sequence"/>
</dbReference>
<proteinExistence type="inferred from homology"/>
<reference evidence="2" key="1">
    <citation type="submission" date="2023-06" db="EMBL/GenBank/DDBJ databases">
        <title>Genome-scale phylogeny and comparative genomics of the fungal order Sordariales.</title>
        <authorList>
            <consortium name="Lawrence Berkeley National Laboratory"/>
            <person name="Hensen N."/>
            <person name="Bonometti L."/>
            <person name="Westerberg I."/>
            <person name="Brannstrom I.O."/>
            <person name="Guillou S."/>
            <person name="Cros-Aarteil S."/>
            <person name="Calhoun S."/>
            <person name="Haridas S."/>
            <person name="Kuo A."/>
            <person name="Mondo S."/>
            <person name="Pangilinan J."/>
            <person name="Riley R."/>
            <person name="LaButti K."/>
            <person name="Andreopoulos B."/>
            <person name="Lipzen A."/>
            <person name="Chen C."/>
            <person name="Yanf M."/>
            <person name="Daum C."/>
            <person name="Ng V."/>
            <person name="Clum A."/>
            <person name="Steindorff A."/>
            <person name="Ohm R."/>
            <person name="Martin F."/>
            <person name="Silar P."/>
            <person name="Natvig D."/>
            <person name="Lalanne C."/>
            <person name="Gautier V."/>
            <person name="Ament-velasquez S.L."/>
            <person name="Kruys A."/>
            <person name="Hutchinson M.I."/>
            <person name="Powell A.J."/>
            <person name="Barry K."/>
            <person name="Miller A.N."/>
            <person name="Grigoriev I.V."/>
            <person name="Debuchy R."/>
            <person name="Gladieux P."/>
            <person name="Thoren M.H."/>
            <person name="Johannesson H."/>
        </authorList>
    </citation>
    <scope>NUCLEOTIDE SEQUENCE</scope>
    <source>
        <strain evidence="2">SMH2392-1A</strain>
    </source>
</reference>
<evidence type="ECO:0000313" key="2">
    <source>
        <dbReference type="EMBL" id="KAK0710131.1"/>
    </source>
</evidence>
<dbReference type="EMBL" id="JAUIRO010000006">
    <property type="protein sequence ID" value="KAK0710131.1"/>
    <property type="molecule type" value="Genomic_DNA"/>
</dbReference>
<dbReference type="Gene3D" id="2.60.270.50">
    <property type="match status" value="1"/>
</dbReference>
<comment type="caution">
    <text evidence="2">The sequence shown here is derived from an EMBL/GenBank/DDBJ whole genome shotgun (WGS) entry which is preliminary data.</text>
</comment>
<accession>A0AA40A6N1</accession>
<feature type="non-terminal residue" evidence="2">
    <location>
        <position position="101"/>
    </location>
</feature>
<dbReference type="RefSeq" id="XP_060293435.1">
    <property type="nucleotide sequence ID" value="XM_060446790.1"/>
</dbReference>
<feature type="non-terminal residue" evidence="2">
    <location>
        <position position="1"/>
    </location>
</feature>
<evidence type="ECO:0000313" key="3">
    <source>
        <dbReference type="Proteomes" id="UP001172101"/>
    </source>
</evidence>
<dbReference type="AlphaFoldDB" id="A0AA40A6N1"/>
<gene>
    <name evidence="2" type="ORF">B0T26DRAFT_787371</name>
</gene>
<dbReference type="GO" id="GO:0019836">
    <property type="term" value="P:symbiont-mediated hemolysis of host erythrocyte"/>
    <property type="evidence" value="ECO:0007669"/>
    <property type="project" value="InterPro"/>
</dbReference>
<dbReference type="Pfam" id="PF06355">
    <property type="entry name" value="Aegerolysin"/>
    <property type="match status" value="1"/>
</dbReference>
<keyword evidence="3" id="KW-1185">Reference proteome</keyword>
<evidence type="ECO:0000256" key="1">
    <source>
        <dbReference type="ARBA" id="ARBA00010795"/>
    </source>
</evidence>
<dbReference type="GeneID" id="85330060"/>
<organism evidence="2 3">
    <name type="scientific">Lasiosphaeria miniovina</name>
    <dbReference type="NCBI Taxonomy" id="1954250"/>
    <lineage>
        <taxon>Eukaryota</taxon>
        <taxon>Fungi</taxon>
        <taxon>Dikarya</taxon>
        <taxon>Ascomycota</taxon>
        <taxon>Pezizomycotina</taxon>
        <taxon>Sordariomycetes</taxon>
        <taxon>Sordariomycetidae</taxon>
        <taxon>Sordariales</taxon>
        <taxon>Lasiosphaeriaceae</taxon>
        <taxon>Lasiosphaeria</taxon>
    </lineage>
</organism>
<protein>
    <submittedName>
        <fullName evidence="2">Aegerolysin type hemolysin</fullName>
    </submittedName>
</protein>
<sequence length="101" mass="11066">WIYMIINNVSKSGSLRVKNLGTKWQGKFYQWDNKDHELSAADVSKQVAGPSGKIDIASCGRSDASSGTEGDYDIYEGDTKVCHIYWTAPGARRPTPSPSPT</sequence>